<name>A0A7G1KHZ8_9NOCA</name>
<dbReference type="GO" id="GO:0003700">
    <property type="term" value="F:DNA-binding transcription factor activity"/>
    <property type="evidence" value="ECO:0007669"/>
    <property type="project" value="InterPro"/>
</dbReference>
<evidence type="ECO:0000256" key="2">
    <source>
        <dbReference type="ARBA" id="ARBA00023163"/>
    </source>
</evidence>
<sequence length="336" mass="36024">MTGAHRVAVLALAPVVGFDMTIPPTVLGNAATADGTKLYDVRICGLSTDAVPTTMGYAIVPQAGPEWVAAADTVIVPGTQMPGPRRHGTLSPELEEVLATIRPGARIVSICTGAFVLAAAGLLDGRRATSHWSFAGDFRRLFPRVLLDENLLFVEDGNLCTSAGLAAGLDLCLHLVRTDHGSDIANRVARYCVVPPWREGGQSQFIDRHVPEDGSDGTAPTRAWALRHLDHDLDLSTLSTHARMSIRTFTRRFKAETGLAPGAWLLQQRLRHARHLLESTDLPIDEVARAAGLGTAASLRHHMRAELGVPPLTYRKTFRSAPQPGASTTSATHLPG</sequence>
<dbReference type="InterPro" id="IPR018060">
    <property type="entry name" value="HTH_AraC"/>
</dbReference>
<dbReference type="RefSeq" id="WP_187687866.1">
    <property type="nucleotide sequence ID" value="NZ_AP023396.1"/>
</dbReference>
<dbReference type="Gene3D" id="3.40.50.880">
    <property type="match status" value="1"/>
</dbReference>
<dbReference type="KEGG" id="nwl:NWFMUON74_24020"/>
<proteinExistence type="predicted"/>
<organism evidence="4 5">
    <name type="scientific">Nocardia wallacei</name>
    <dbReference type="NCBI Taxonomy" id="480035"/>
    <lineage>
        <taxon>Bacteria</taxon>
        <taxon>Bacillati</taxon>
        <taxon>Actinomycetota</taxon>
        <taxon>Actinomycetes</taxon>
        <taxon>Mycobacteriales</taxon>
        <taxon>Nocardiaceae</taxon>
        <taxon>Nocardia</taxon>
    </lineage>
</organism>
<reference evidence="4 5" key="1">
    <citation type="submission" date="2020-08" db="EMBL/GenBank/DDBJ databases">
        <title>Genome Sequencing of Nocardia wallacei strain FMUON74 and assembly.</title>
        <authorList>
            <person name="Toyokawa M."/>
            <person name="Uesaka K."/>
        </authorList>
    </citation>
    <scope>NUCLEOTIDE SEQUENCE [LARGE SCALE GENOMIC DNA]</scope>
    <source>
        <strain evidence="4 5">FMUON74</strain>
    </source>
</reference>
<dbReference type="GeneID" id="80346963"/>
<dbReference type="InterPro" id="IPR052158">
    <property type="entry name" value="INH-QAR"/>
</dbReference>
<protein>
    <submittedName>
        <fullName evidence="4">AraC family transcriptional regulator</fullName>
    </submittedName>
</protein>
<evidence type="ECO:0000313" key="4">
    <source>
        <dbReference type="EMBL" id="BCK54630.1"/>
    </source>
</evidence>
<evidence type="ECO:0000259" key="3">
    <source>
        <dbReference type="PROSITE" id="PS01124"/>
    </source>
</evidence>
<dbReference type="Pfam" id="PF12833">
    <property type="entry name" value="HTH_18"/>
    <property type="match status" value="1"/>
</dbReference>
<dbReference type="InterPro" id="IPR029062">
    <property type="entry name" value="Class_I_gatase-like"/>
</dbReference>
<dbReference type="AlphaFoldDB" id="A0A7G1KHZ8"/>
<gene>
    <name evidence="4" type="ORF">NWFMUON74_24020</name>
</gene>
<dbReference type="InterPro" id="IPR009057">
    <property type="entry name" value="Homeodomain-like_sf"/>
</dbReference>
<dbReference type="Pfam" id="PF01965">
    <property type="entry name" value="DJ-1_PfpI"/>
    <property type="match status" value="1"/>
</dbReference>
<dbReference type="Proteomes" id="UP000516173">
    <property type="component" value="Chromosome"/>
</dbReference>
<dbReference type="CDD" id="cd03137">
    <property type="entry name" value="GATase1_AraC_1"/>
    <property type="match status" value="1"/>
</dbReference>
<dbReference type="GO" id="GO:0043565">
    <property type="term" value="F:sequence-specific DNA binding"/>
    <property type="evidence" value="ECO:0007669"/>
    <property type="project" value="InterPro"/>
</dbReference>
<keyword evidence="5" id="KW-1185">Reference proteome</keyword>
<dbReference type="PANTHER" id="PTHR43130">
    <property type="entry name" value="ARAC-FAMILY TRANSCRIPTIONAL REGULATOR"/>
    <property type="match status" value="1"/>
</dbReference>
<dbReference type="PANTHER" id="PTHR43130:SF3">
    <property type="entry name" value="HTH-TYPE TRANSCRIPTIONAL REGULATOR RV1931C"/>
    <property type="match status" value="1"/>
</dbReference>
<dbReference type="InterPro" id="IPR002818">
    <property type="entry name" value="DJ-1/PfpI"/>
</dbReference>
<feature type="domain" description="HTH araC/xylS-type" evidence="3">
    <location>
        <begin position="219"/>
        <end position="317"/>
    </location>
</feature>
<dbReference type="EMBL" id="AP023396">
    <property type="protein sequence ID" value="BCK54630.1"/>
    <property type="molecule type" value="Genomic_DNA"/>
</dbReference>
<dbReference type="PROSITE" id="PS01124">
    <property type="entry name" value="HTH_ARAC_FAMILY_2"/>
    <property type="match status" value="1"/>
</dbReference>
<keyword evidence="1" id="KW-0805">Transcription regulation</keyword>
<dbReference type="Gene3D" id="1.10.10.60">
    <property type="entry name" value="Homeodomain-like"/>
    <property type="match status" value="1"/>
</dbReference>
<keyword evidence="2" id="KW-0804">Transcription</keyword>
<accession>A0A7G1KHZ8</accession>
<dbReference type="SMART" id="SM00342">
    <property type="entry name" value="HTH_ARAC"/>
    <property type="match status" value="1"/>
</dbReference>
<evidence type="ECO:0000313" key="5">
    <source>
        <dbReference type="Proteomes" id="UP000516173"/>
    </source>
</evidence>
<dbReference type="SUPFAM" id="SSF46689">
    <property type="entry name" value="Homeodomain-like"/>
    <property type="match status" value="2"/>
</dbReference>
<evidence type="ECO:0000256" key="1">
    <source>
        <dbReference type="ARBA" id="ARBA00023015"/>
    </source>
</evidence>
<dbReference type="SUPFAM" id="SSF52317">
    <property type="entry name" value="Class I glutamine amidotransferase-like"/>
    <property type="match status" value="1"/>
</dbReference>